<keyword evidence="4" id="KW-0496">Mitochondrion</keyword>
<dbReference type="InterPro" id="IPR013946">
    <property type="entry name" value="NCA2-like"/>
</dbReference>
<evidence type="ECO:0000313" key="7">
    <source>
        <dbReference type="EMBL" id="THV03904.1"/>
    </source>
</evidence>
<dbReference type="GO" id="GO:0005741">
    <property type="term" value="C:mitochondrial outer membrane"/>
    <property type="evidence" value="ECO:0007669"/>
    <property type="project" value="TreeGrafter"/>
</dbReference>
<keyword evidence="8" id="KW-1185">Reference proteome</keyword>
<evidence type="ECO:0000256" key="3">
    <source>
        <dbReference type="ARBA" id="ARBA00022989"/>
    </source>
</evidence>
<evidence type="ECO:0000313" key="8">
    <source>
        <dbReference type="Proteomes" id="UP000297245"/>
    </source>
</evidence>
<dbReference type="PANTHER" id="PTHR28234:SF1">
    <property type="entry name" value="NUCLEAR CONTROL OF ATPASE PROTEIN 2"/>
    <property type="match status" value="1"/>
</dbReference>
<accession>A0A4S8MNR1</accession>
<dbReference type="EMBL" id="ML179062">
    <property type="protein sequence ID" value="THV03904.1"/>
    <property type="molecule type" value="Genomic_DNA"/>
</dbReference>
<evidence type="ECO:0000256" key="5">
    <source>
        <dbReference type="ARBA" id="ARBA00023136"/>
    </source>
</evidence>
<evidence type="ECO:0000256" key="4">
    <source>
        <dbReference type="ARBA" id="ARBA00023128"/>
    </source>
</evidence>
<dbReference type="PANTHER" id="PTHR28234">
    <property type="entry name" value="NUCLEAR CONTROL OF ATPASE PROTEIN 2"/>
    <property type="match status" value="1"/>
</dbReference>
<organism evidence="7 8">
    <name type="scientific">Dendrothele bispora (strain CBS 962.96)</name>
    <dbReference type="NCBI Taxonomy" id="1314807"/>
    <lineage>
        <taxon>Eukaryota</taxon>
        <taxon>Fungi</taxon>
        <taxon>Dikarya</taxon>
        <taxon>Basidiomycota</taxon>
        <taxon>Agaricomycotina</taxon>
        <taxon>Agaricomycetes</taxon>
        <taxon>Agaricomycetidae</taxon>
        <taxon>Agaricales</taxon>
        <taxon>Agaricales incertae sedis</taxon>
        <taxon>Dendrothele</taxon>
    </lineage>
</organism>
<keyword evidence="5 6" id="KW-0472">Membrane</keyword>
<proteinExistence type="predicted"/>
<comment type="subcellular location">
    <subcellularLocation>
        <location evidence="1">Mitochondrion membrane</location>
        <topology evidence="1">Multi-pass membrane protein</topology>
    </subcellularLocation>
</comment>
<evidence type="ECO:0000256" key="2">
    <source>
        <dbReference type="ARBA" id="ARBA00022692"/>
    </source>
</evidence>
<evidence type="ECO:0000256" key="6">
    <source>
        <dbReference type="SAM" id="Phobius"/>
    </source>
</evidence>
<dbReference type="OrthoDB" id="413313at2759"/>
<reference evidence="7 8" key="1">
    <citation type="journal article" date="2019" name="Nat. Ecol. Evol.">
        <title>Megaphylogeny resolves global patterns of mushroom evolution.</title>
        <authorList>
            <person name="Varga T."/>
            <person name="Krizsan K."/>
            <person name="Foldi C."/>
            <person name="Dima B."/>
            <person name="Sanchez-Garcia M."/>
            <person name="Sanchez-Ramirez S."/>
            <person name="Szollosi G.J."/>
            <person name="Szarkandi J.G."/>
            <person name="Papp V."/>
            <person name="Albert L."/>
            <person name="Andreopoulos W."/>
            <person name="Angelini C."/>
            <person name="Antonin V."/>
            <person name="Barry K.W."/>
            <person name="Bougher N.L."/>
            <person name="Buchanan P."/>
            <person name="Buyck B."/>
            <person name="Bense V."/>
            <person name="Catcheside P."/>
            <person name="Chovatia M."/>
            <person name="Cooper J."/>
            <person name="Damon W."/>
            <person name="Desjardin D."/>
            <person name="Finy P."/>
            <person name="Geml J."/>
            <person name="Haridas S."/>
            <person name="Hughes K."/>
            <person name="Justo A."/>
            <person name="Karasinski D."/>
            <person name="Kautmanova I."/>
            <person name="Kiss B."/>
            <person name="Kocsube S."/>
            <person name="Kotiranta H."/>
            <person name="LaButti K.M."/>
            <person name="Lechner B.E."/>
            <person name="Liimatainen K."/>
            <person name="Lipzen A."/>
            <person name="Lukacs Z."/>
            <person name="Mihaltcheva S."/>
            <person name="Morgado L.N."/>
            <person name="Niskanen T."/>
            <person name="Noordeloos M.E."/>
            <person name="Ohm R.A."/>
            <person name="Ortiz-Santana B."/>
            <person name="Ovrebo C."/>
            <person name="Racz N."/>
            <person name="Riley R."/>
            <person name="Savchenko A."/>
            <person name="Shiryaev A."/>
            <person name="Soop K."/>
            <person name="Spirin V."/>
            <person name="Szebenyi C."/>
            <person name="Tomsovsky M."/>
            <person name="Tulloss R.E."/>
            <person name="Uehling J."/>
            <person name="Grigoriev I.V."/>
            <person name="Vagvolgyi C."/>
            <person name="Papp T."/>
            <person name="Martin F.M."/>
            <person name="Miettinen O."/>
            <person name="Hibbett D.S."/>
            <person name="Nagy L.G."/>
        </authorList>
    </citation>
    <scope>NUCLEOTIDE SEQUENCE [LARGE SCALE GENOMIC DNA]</scope>
    <source>
        <strain evidence="7 8">CBS 962.96</strain>
    </source>
</reference>
<protein>
    <submittedName>
        <fullName evidence="7">NCA2-domain-containing protein</fullName>
    </submittedName>
</protein>
<dbReference type="Proteomes" id="UP000297245">
    <property type="component" value="Unassembled WGS sequence"/>
</dbReference>
<keyword evidence="3 6" id="KW-1133">Transmembrane helix</keyword>
<name>A0A4S8MNR1_DENBC</name>
<gene>
    <name evidence="7" type="ORF">K435DRAFT_241562</name>
</gene>
<sequence length="595" mass="67274">MSLLNKLVVALYAESLDTLLQQSVSAEKEAQWWDRIGRSPFNVLFYLLQTFPSRILNVSCTIYNELRAHDLPLRPSQFTPRSLSNLFPSRGFLQPSALVTSVFPHLHHSPQLLSISSPFFYTRSFPLHSQGSVKGTIQLSLGAVINCLRSTCHILVLPYHFTRQECLYKKKELETIRDERARSLGELAQLRQFLQLGLEREGGDASLESFMSELNRVISDNQYASSASPSSQSVIQGLSLFSSTTLQSCAVRYSERLEKQQLLRPSRITRSWPQALFGPPLLYYACTSLYESRKSLYEFGQETKSVVKGFLVDWLIEPLKGVVDTVRSKEDNGVIVSQEGVTADYQSLERMSLALAKEQLHYGPEQLEQLSQRIKVGDLTPILKLYEDDIRSPLKSAVTGTLLRTVFIQVQKAKVKYNLSNVRLGVHVLKMSFFLKVDIDQALAGIDRLLKSQELTFAFVGVAPALAIVYSLGSYLRGLFRGGRGRGRYGNKHRRATIFFVMRRIERLLVSDHPELVEGRLELTPLTTGLLLLSVAQLRTYAETYLPAGSKLREGFLEDVDDLQNPEFGVNDKLRVVERMWRSWSNVLGWGNGIV</sequence>
<keyword evidence="2 6" id="KW-0812">Transmembrane</keyword>
<dbReference type="AlphaFoldDB" id="A0A4S8MNR1"/>
<dbReference type="Pfam" id="PF08637">
    <property type="entry name" value="NCA2"/>
    <property type="match status" value="2"/>
</dbReference>
<feature type="transmembrane region" description="Helical" evidence="6">
    <location>
        <begin position="455"/>
        <end position="476"/>
    </location>
</feature>
<evidence type="ECO:0000256" key="1">
    <source>
        <dbReference type="ARBA" id="ARBA00004225"/>
    </source>
</evidence>